<evidence type="ECO:0000256" key="7">
    <source>
        <dbReference type="ARBA" id="ARBA00023002"/>
    </source>
</evidence>
<dbReference type="EC" id="1.-.-.-" evidence="10"/>
<dbReference type="KEGG" id="qsa:O6P43_010705"/>
<reference evidence="11" key="1">
    <citation type="journal article" date="2023" name="Science">
        <title>Elucidation of the pathway for biosynthesis of saponin adjuvants from the soapbark tree.</title>
        <authorList>
            <person name="Reed J."/>
            <person name="Orme A."/>
            <person name="El-Demerdash A."/>
            <person name="Owen C."/>
            <person name="Martin L.B.B."/>
            <person name="Misra R.C."/>
            <person name="Kikuchi S."/>
            <person name="Rejzek M."/>
            <person name="Martin A.C."/>
            <person name="Harkess A."/>
            <person name="Leebens-Mack J."/>
            <person name="Louveau T."/>
            <person name="Stephenson M.J."/>
            <person name="Osbourn A."/>
        </authorList>
    </citation>
    <scope>NUCLEOTIDE SEQUENCE</scope>
    <source>
        <strain evidence="11">S10</strain>
    </source>
</reference>
<organism evidence="11 12">
    <name type="scientific">Quillaja saponaria</name>
    <name type="common">Soap bark tree</name>
    <dbReference type="NCBI Taxonomy" id="32244"/>
    <lineage>
        <taxon>Eukaryota</taxon>
        <taxon>Viridiplantae</taxon>
        <taxon>Streptophyta</taxon>
        <taxon>Embryophyta</taxon>
        <taxon>Tracheophyta</taxon>
        <taxon>Spermatophyta</taxon>
        <taxon>Magnoliopsida</taxon>
        <taxon>eudicotyledons</taxon>
        <taxon>Gunneridae</taxon>
        <taxon>Pentapetalae</taxon>
        <taxon>rosids</taxon>
        <taxon>fabids</taxon>
        <taxon>Fabales</taxon>
        <taxon>Quillajaceae</taxon>
        <taxon>Quillaja</taxon>
    </lineage>
</organism>
<evidence type="ECO:0000256" key="10">
    <source>
        <dbReference type="RuleBase" id="RU361177"/>
    </source>
</evidence>
<dbReference type="InterPro" id="IPR036188">
    <property type="entry name" value="FAD/NAD-bd_sf"/>
</dbReference>
<evidence type="ECO:0000256" key="8">
    <source>
        <dbReference type="ARBA" id="ARBA00023070"/>
    </source>
</evidence>
<keyword evidence="8" id="KW-0073">Auxin biosynthesis</keyword>
<dbReference type="GO" id="GO:0009851">
    <property type="term" value="P:auxin biosynthetic process"/>
    <property type="evidence" value="ECO:0007669"/>
    <property type="project" value="UniProtKB-KW"/>
</dbReference>
<evidence type="ECO:0000313" key="11">
    <source>
        <dbReference type="EMBL" id="KAJ7972884.1"/>
    </source>
</evidence>
<keyword evidence="10 11" id="KW-0503">Monooxygenase</keyword>
<comment type="caution">
    <text evidence="11">The sequence shown here is derived from an EMBL/GenBank/DDBJ whole genome shotgun (WGS) entry which is preliminary data.</text>
</comment>
<comment type="pathway">
    <text evidence="2">Plant hormone metabolism; auxin biosynthesis.</text>
</comment>
<gene>
    <name evidence="11" type="ORF">O6P43_010705</name>
</gene>
<keyword evidence="6" id="KW-0521">NADP</keyword>
<dbReference type="AlphaFoldDB" id="A0AAD7Q120"/>
<dbReference type="InterPro" id="IPR050982">
    <property type="entry name" value="Auxin_biosynth/cation_transpt"/>
</dbReference>
<evidence type="ECO:0000256" key="5">
    <source>
        <dbReference type="ARBA" id="ARBA00022827"/>
    </source>
</evidence>
<name>A0AAD7Q120_QUISA</name>
<dbReference type="Proteomes" id="UP001163823">
    <property type="component" value="Chromosome 4"/>
</dbReference>
<evidence type="ECO:0000256" key="1">
    <source>
        <dbReference type="ARBA" id="ARBA00001974"/>
    </source>
</evidence>
<comment type="similarity">
    <text evidence="3 10">Belongs to the FMO family.</text>
</comment>
<dbReference type="GO" id="GO:0103075">
    <property type="term" value="F:indole-3-pyruvate monooxygenase activity"/>
    <property type="evidence" value="ECO:0007669"/>
    <property type="project" value="UniProtKB-EC"/>
</dbReference>
<evidence type="ECO:0000256" key="9">
    <source>
        <dbReference type="ARBA" id="ARBA00047707"/>
    </source>
</evidence>
<keyword evidence="7 10" id="KW-0560">Oxidoreductase</keyword>
<keyword evidence="5 10" id="KW-0274">FAD</keyword>
<evidence type="ECO:0000256" key="3">
    <source>
        <dbReference type="ARBA" id="ARBA00009183"/>
    </source>
</evidence>
<dbReference type="EMBL" id="JARAOO010000004">
    <property type="protein sequence ID" value="KAJ7972884.1"/>
    <property type="molecule type" value="Genomic_DNA"/>
</dbReference>
<dbReference type="Pfam" id="PF00743">
    <property type="entry name" value="FMO-like"/>
    <property type="match status" value="1"/>
</dbReference>
<proteinExistence type="inferred from homology"/>
<dbReference type="GO" id="GO:0004499">
    <property type="term" value="F:N,N-dimethylaniline monooxygenase activity"/>
    <property type="evidence" value="ECO:0007669"/>
    <property type="project" value="InterPro"/>
</dbReference>
<keyword evidence="4 10" id="KW-0285">Flavoprotein</keyword>
<dbReference type="SUPFAM" id="SSF51905">
    <property type="entry name" value="FAD/NAD(P)-binding domain"/>
    <property type="match status" value="2"/>
</dbReference>
<evidence type="ECO:0000256" key="4">
    <source>
        <dbReference type="ARBA" id="ARBA00022630"/>
    </source>
</evidence>
<comment type="catalytic activity">
    <reaction evidence="9">
        <text>indole-3-pyruvate + NADPH + O2 + H(+) = (indol-3-yl)acetate + CO2 + NADP(+) + H2O</text>
        <dbReference type="Rhea" id="RHEA:34331"/>
        <dbReference type="ChEBI" id="CHEBI:15377"/>
        <dbReference type="ChEBI" id="CHEBI:15378"/>
        <dbReference type="ChEBI" id="CHEBI:15379"/>
        <dbReference type="ChEBI" id="CHEBI:16526"/>
        <dbReference type="ChEBI" id="CHEBI:17640"/>
        <dbReference type="ChEBI" id="CHEBI:30854"/>
        <dbReference type="ChEBI" id="CHEBI:57783"/>
        <dbReference type="ChEBI" id="CHEBI:58349"/>
        <dbReference type="EC" id="1.14.13.168"/>
    </reaction>
</comment>
<dbReference type="GO" id="GO:0050660">
    <property type="term" value="F:flavin adenine dinucleotide binding"/>
    <property type="evidence" value="ECO:0007669"/>
    <property type="project" value="InterPro"/>
</dbReference>
<accession>A0AAD7Q120</accession>
<dbReference type="PANTHER" id="PTHR43539">
    <property type="entry name" value="FLAVIN-BINDING MONOOXYGENASE-LIKE PROTEIN (AFU_ORTHOLOGUE AFUA_4G09220)"/>
    <property type="match status" value="1"/>
</dbReference>
<sequence length="320" mass="36257">MQQEQLVIIVGAGPSGLAAAGCLTQKSIPCTILEREDCIASLWKKYSYDRLHLHLRKQYCELPHMSFPPSCPSYLPKKQFIQYLDDYVSHFKISPLYHRRVELAEYNEGTEKWSLKARNINGGSDGEAEEYIGRFLVVATGETADPFIPEVEGFGDFNGEMIHSTGFKSGKAFKEKNVKIFYKGVTKYGIARPEEGPFYMKVKYGKYPVIDVGTYNKIKSGELQVLPTVIESIRGNEVVFKNGKSYPFDSIVFCTGFKRSTHLWLKGDDYLLDDNGIPKRNFPNHWKGKNSLYCVGLSRRGFEGAKFDAENIANDISSFM</sequence>
<evidence type="ECO:0000256" key="2">
    <source>
        <dbReference type="ARBA" id="ARBA00004814"/>
    </source>
</evidence>
<dbReference type="PANTHER" id="PTHR43539:SF42">
    <property type="entry name" value="OS01G0273800 PROTEIN"/>
    <property type="match status" value="1"/>
</dbReference>
<dbReference type="InterPro" id="IPR020946">
    <property type="entry name" value="Flavin_mOase-like"/>
</dbReference>
<evidence type="ECO:0000256" key="6">
    <source>
        <dbReference type="ARBA" id="ARBA00022857"/>
    </source>
</evidence>
<evidence type="ECO:0000313" key="12">
    <source>
        <dbReference type="Proteomes" id="UP001163823"/>
    </source>
</evidence>
<protein>
    <recommendedName>
        <fullName evidence="10">Flavin-containing monooxygenase</fullName>
        <ecNumber evidence="10">1.-.-.-</ecNumber>
    </recommendedName>
</protein>
<keyword evidence="12" id="KW-1185">Reference proteome</keyword>
<dbReference type="GO" id="GO:0050661">
    <property type="term" value="F:NADP binding"/>
    <property type="evidence" value="ECO:0007669"/>
    <property type="project" value="InterPro"/>
</dbReference>
<comment type="cofactor">
    <cofactor evidence="1 10">
        <name>FAD</name>
        <dbReference type="ChEBI" id="CHEBI:57692"/>
    </cofactor>
</comment>
<dbReference type="Gene3D" id="3.50.50.60">
    <property type="entry name" value="FAD/NAD(P)-binding domain"/>
    <property type="match status" value="2"/>
</dbReference>